<gene>
    <name evidence="2" type="ORF">AMS68_003868</name>
</gene>
<evidence type="ECO:0000313" key="2">
    <source>
        <dbReference type="EMBL" id="QIW98350.1"/>
    </source>
</evidence>
<proteinExistence type="predicted"/>
<accession>A0A6H0XUK4</accession>
<keyword evidence="3" id="KW-1185">Reference proteome</keyword>
<feature type="compositionally biased region" description="Basic and acidic residues" evidence="1">
    <location>
        <begin position="157"/>
        <end position="176"/>
    </location>
</feature>
<dbReference type="AlphaFoldDB" id="A0A6H0XUK4"/>
<evidence type="ECO:0000256" key="1">
    <source>
        <dbReference type="SAM" id="MobiDB-lite"/>
    </source>
</evidence>
<dbReference type="EMBL" id="CP051141">
    <property type="protein sequence ID" value="QIW98350.1"/>
    <property type="molecule type" value="Genomic_DNA"/>
</dbReference>
<reference evidence="2 3" key="1">
    <citation type="journal article" date="2016" name="Sci. Rep.">
        <title>Peltaster fructicola genome reveals evolution from an invasive phytopathogen to an ectophytic parasite.</title>
        <authorList>
            <person name="Xu C."/>
            <person name="Chen H."/>
            <person name="Gleason M.L."/>
            <person name="Xu J.R."/>
            <person name="Liu H."/>
            <person name="Zhang R."/>
            <person name="Sun G."/>
        </authorList>
    </citation>
    <scope>NUCLEOTIDE SEQUENCE [LARGE SCALE GENOMIC DNA]</scope>
    <source>
        <strain evidence="2 3">LNHT1506</strain>
    </source>
</reference>
<name>A0A6H0XUK4_9PEZI</name>
<feature type="region of interest" description="Disordered" evidence="1">
    <location>
        <begin position="154"/>
        <end position="204"/>
    </location>
</feature>
<evidence type="ECO:0000313" key="3">
    <source>
        <dbReference type="Proteomes" id="UP000503462"/>
    </source>
</evidence>
<dbReference type="Proteomes" id="UP000503462">
    <property type="component" value="Chromosome 3"/>
</dbReference>
<protein>
    <submittedName>
        <fullName evidence="2">Uncharacterized protein</fullName>
    </submittedName>
</protein>
<organism evidence="2 3">
    <name type="scientific">Peltaster fructicola</name>
    <dbReference type="NCBI Taxonomy" id="286661"/>
    <lineage>
        <taxon>Eukaryota</taxon>
        <taxon>Fungi</taxon>
        <taxon>Dikarya</taxon>
        <taxon>Ascomycota</taxon>
        <taxon>Pezizomycotina</taxon>
        <taxon>Dothideomycetes</taxon>
        <taxon>Dothideomycetes incertae sedis</taxon>
        <taxon>Peltaster</taxon>
    </lineage>
</organism>
<sequence length="204" mass="23252">MADTHLHVLMKNGKTVTVERLLGDVNYDKWLPQFEAVAEQKEYTNLFSGCEKLMACPQQYPSVGGFGSVIQHAGDTRQRTLAKAQYEIDRKEYEAQDRRVIEAILLLYSSLDHNIRHLVKGLSTPKSAMDKVKTHFRWAHNRYLITSDACTRKAKKDSRSMKKSKTNDAEANKNDMQDVQETGPWEDEADVSVVSWGIDVPRHG</sequence>